<dbReference type="PROSITE" id="PS51257">
    <property type="entry name" value="PROKAR_LIPOPROTEIN"/>
    <property type="match status" value="1"/>
</dbReference>
<comment type="subcellular location">
    <subcellularLocation>
        <location evidence="1">Cell envelope</location>
    </subcellularLocation>
</comment>
<evidence type="ECO:0000256" key="4">
    <source>
        <dbReference type="SAM" id="MobiDB-lite"/>
    </source>
</evidence>
<gene>
    <name evidence="6" type="ORF">UFOPK2761_02087</name>
</gene>
<dbReference type="GO" id="GO:0030288">
    <property type="term" value="C:outer membrane-bounded periplasmic space"/>
    <property type="evidence" value="ECO:0007669"/>
    <property type="project" value="TreeGrafter"/>
</dbReference>
<evidence type="ECO:0000259" key="5">
    <source>
        <dbReference type="PROSITE" id="PS50983"/>
    </source>
</evidence>
<feature type="region of interest" description="Disordered" evidence="4">
    <location>
        <begin position="27"/>
        <end position="48"/>
    </location>
</feature>
<dbReference type="CDD" id="cd01146">
    <property type="entry name" value="FhuD"/>
    <property type="match status" value="1"/>
</dbReference>
<keyword evidence="3" id="KW-0732">Signal</keyword>
<feature type="domain" description="Fe/B12 periplasmic-binding" evidence="5">
    <location>
        <begin position="69"/>
        <end position="347"/>
    </location>
</feature>
<reference evidence="6" key="1">
    <citation type="submission" date="2020-05" db="EMBL/GenBank/DDBJ databases">
        <authorList>
            <person name="Chiriac C."/>
            <person name="Salcher M."/>
            <person name="Ghai R."/>
            <person name="Kavagutti S V."/>
        </authorList>
    </citation>
    <scope>NUCLEOTIDE SEQUENCE</scope>
</reference>
<protein>
    <submittedName>
        <fullName evidence="6">Unannotated protein</fullName>
    </submittedName>
</protein>
<dbReference type="PANTHER" id="PTHR30532">
    <property type="entry name" value="IRON III DICITRATE-BINDING PERIPLASMIC PROTEIN"/>
    <property type="match status" value="1"/>
</dbReference>
<organism evidence="6">
    <name type="scientific">freshwater metagenome</name>
    <dbReference type="NCBI Taxonomy" id="449393"/>
    <lineage>
        <taxon>unclassified sequences</taxon>
        <taxon>metagenomes</taxon>
        <taxon>ecological metagenomes</taxon>
    </lineage>
</organism>
<evidence type="ECO:0000313" key="6">
    <source>
        <dbReference type="EMBL" id="CAB4752783.1"/>
    </source>
</evidence>
<dbReference type="EMBL" id="CAEZYQ010000016">
    <property type="protein sequence ID" value="CAB4752783.1"/>
    <property type="molecule type" value="Genomic_DNA"/>
</dbReference>
<name>A0A6J6U2J6_9ZZZZ</name>
<keyword evidence="2" id="KW-0813">Transport</keyword>
<accession>A0A6J6U2J6</accession>
<dbReference type="Pfam" id="PF01497">
    <property type="entry name" value="Peripla_BP_2"/>
    <property type="match status" value="1"/>
</dbReference>
<dbReference type="InterPro" id="IPR002491">
    <property type="entry name" value="ABC_transptr_periplasmic_BD"/>
</dbReference>
<evidence type="ECO:0000256" key="1">
    <source>
        <dbReference type="ARBA" id="ARBA00004196"/>
    </source>
</evidence>
<evidence type="ECO:0000256" key="2">
    <source>
        <dbReference type="ARBA" id="ARBA00022448"/>
    </source>
</evidence>
<dbReference type="SUPFAM" id="SSF53807">
    <property type="entry name" value="Helical backbone' metal receptor"/>
    <property type="match status" value="1"/>
</dbReference>
<sequence>MRTTRALRPLAAAGVVSLLLAACGTDDGSSAVDPAGSPAAGSEADGTDAFPVTIEHAFGETVIEERPERVASVAWMNHEVPLALGVVPVGMSKATWGDDDGDGVLPWVEAELEELGAETPVLFDETEGIDFEAVADTAPDVILASYSGLTQEEYDTLSQIAPVVAYPENAWGTSYQDMILMNSEAIGMAEEGAALVEELDATVTEAFAEHEVLADKKVVFSYLDPTDLSQVGFYTSLDTRPAFLTAYGMDTPDLVAEASEGTDEFYTTVSAEQADAFDDVDLLVTYGDEAFVDEVRADPLLSKIPAVRDGAIAVLPDATPLAAAANPTPLSITFNLDDYLDLLAAPLEG</sequence>
<dbReference type="AlphaFoldDB" id="A0A6J6U2J6"/>
<evidence type="ECO:0000256" key="3">
    <source>
        <dbReference type="ARBA" id="ARBA00022729"/>
    </source>
</evidence>
<dbReference type="InterPro" id="IPR051313">
    <property type="entry name" value="Bact_iron-sidero_bind"/>
</dbReference>
<proteinExistence type="predicted"/>
<dbReference type="PANTHER" id="PTHR30532:SF24">
    <property type="entry name" value="FERRIC ENTEROBACTIN-BINDING PERIPLASMIC PROTEIN FEPB"/>
    <property type="match status" value="1"/>
</dbReference>
<dbReference type="PROSITE" id="PS50983">
    <property type="entry name" value="FE_B12_PBP"/>
    <property type="match status" value="1"/>
</dbReference>
<dbReference type="Gene3D" id="3.40.50.1980">
    <property type="entry name" value="Nitrogenase molybdenum iron protein domain"/>
    <property type="match status" value="2"/>
</dbReference>